<dbReference type="InterPro" id="IPR008589">
    <property type="entry name" value="MupG"/>
</dbReference>
<accession>A0A125W4D8</accession>
<dbReference type="InterPro" id="IPR013785">
    <property type="entry name" value="Aldolase_TIM"/>
</dbReference>
<name>A0A125W4D8_ENTFL</name>
<dbReference type="InterPro" id="IPR017853">
    <property type="entry name" value="GH"/>
</dbReference>
<dbReference type="Proteomes" id="UP000004846">
    <property type="component" value="Unassembled WGS sequence"/>
</dbReference>
<dbReference type="CDD" id="cd00551">
    <property type="entry name" value="AmyAc_family"/>
    <property type="match status" value="1"/>
</dbReference>
<dbReference type="Gene3D" id="2.40.100.10">
    <property type="entry name" value="Cyclophilin-like"/>
    <property type="match status" value="1"/>
</dbReference>
<dbReference type="InterPro" id="IPR029000">
    <property type="entry name" value="Cyclophilin-like_dom_sf"/>
</dbReference>
<dbReference type="SUPFAM" id="SSF51445">
    <property type="entry name" value="(Trans)glycosidases"/>
    <property type="match status" value="1"/>
</dbReference>
<evidence type="ECO:0000259" key="2">
    <source>
        <dbReference type="Pfam" id="PF19200"/>
    </source>
</evidence>
<protein>
    <recommendedName>
        <fullName evidence="5">Outer surface protein</fullName>
    </recommendedName>
</protein>
<dbReference type="Pfam" id="PF19200">
    <property type="entry name" value="MupG_N"/>
    <property type="match status" value="1"/>
</dbReference>
<feature type="domain" description="6-phospho-N-acetylmuramidase N-terminal" evidence="2">
    <location>
        <begin position="5"/>
        <end position="239"/>
    </location>
</feature>
<proteinExistence type="predicted"/>
<dbReference type="Gene3D" id="3.20.20.70">
    <property type="entry name" value="Aldolase class I"/>
    <property type="match status" value="1"/>
</dbReference>
<dbReference type="HOGENOM" id="CLU_065324_1_0_9"/>
<evidence type="ECO:0008006" key="5">
    <source>
        <dbReference type="Google" id="ProtNLM"/>
    </source>
</evidence>
<dbReference type="InterPro" id="IPR043797">
    <property type="entry name" value="MupG_N"/>
</dbReference>
<gene>
    <name evidence="3" type="ORF">HMPREF9498_02221</name>
</gene>
<dbReference type="InterPro" id="IPR043894">
    <property type="entry name" value="MupG_C"/>
</dbReference>
<evidence type="ECO:0000259" key="1">
    <source>
        <dbReference type="Pfam" id="PF05913"/>
    </source>
</evidence>
<dbReference type="EMBL" id="AEBR01000075">
    <property type="protein sequence ID" value="EFM82154.1"/>
    <property type="molecule type" value="Genomic_DNA"/>
</dbReference>
<dbReference type="Pfam" id="PF05913">
    <property type="entry name" value="MupG_C"/>
    <property type="match status" value="1"/>
</dbReference>
<sequence>MKRALGVSVYPDHSDINQDKAYLKKASECGFTRIFMSMLEVTDGKEAVQKKFKELISYAKNLGFETILDVVPSIFDELEISYDDLTFFSELGADGIRLDTGFDGNKEAMLTFNPFGVAIELNMSNDVAYLDNILTYEANRSFLYGCHNFYPQAGTALPYDFFEKCSIRFKKEGIRTAAFISSQVGEIGPWDVNDGLPTLEMHRQLPVTVQAKHLFATNLIDDVVIGNAYASNEELEALGQLNRYQTELTIVFEEATSEIEKEIVTKNQHFRRGDITQQMIRSTEVRKKYKNEVNPPHDNQAMLQPGDVVVGNDAFGKYKNELQVVLEPHQDSRKNRVGRIIEEELVLLEFIKPWTKFRFIEK</sequence>
<dbReference type="RefSeq" id="WP_002364748.1">
    <property type="nucleotide sequence ID" value="NZ_GL454471.1"/>
</dbReference>
<dbReference type="PANTHER" id="PTHR38435">
    <property type="match status" value="1"/>
</dbReference>
<dbReference type="SUPFAM" id="SSF50891">
    <property type="entry name" value="Cyclophilin-like"/>
    <property type="match status" value="1"/>
</dbReference>
<dbReference type="AlphaFoldDB" id="A0A125W4D8"/>
<organism evidence="3 4">
    <name type="scientific">Enterococcus faecalis TX4248</name>
    <dbReference type="NCBI Taxonomy" id="749495"/>
    <lineage>
        <taxon>Bacteria</taxon>
        <taxon>Bacillati</taxon>
        <taxon>Bacillota</taxon>
        <taxon>Bacilli</taxon>
        <taxon>Lactobacillales</taxon>
        <taxon>Enterococcaceae</taxon>
        <taxon>Enterococcus</taxon>
    </lineage>
</organism>
<reference evidence="3 4" key="1">
    <citation type="submission" date="2010-07" db="EMBL/GenBank/DDBJ databases">
        <authorList>
            <person name="Sid Ahmed O."/>
        </authorList>
    </citation>
    <scope>NUCLEOTIDE SEQUENCE [LARGE SCALE GENOMIC DNA]</scope>
    <source>
        <strain evidence="3 4">TX4248</strain>
    </source>
</reference>
<comment type="caution">
    <text evidence="3">The sequence shown here is derived from an EMBL/GenBank/DDBJ whole genome shotgun (WGS) entry which is preliminary data.</text>
</comment>
<feature type="domain" description="6-phospho-N-acetylmuramidase C-terminal" evidence="1">
    <location>
        <begin position="247"/>
        <end position="359"/>
    </location>
</feature>
<dbReference type="PANTHER" id="PTHR38435:SF1">
    <property type="entry name" value="DUF871 DOMAIN-CONTAINING PROTEIN"/>
    <property type="match status" value="1"/>
</dbReference>
<evidence type="ECO:0000313" key="3">
    <source>
        <dbReference type="EMBL" id="EFM82154.1"/>
    </source>
</evidence>
<evidence type="ECO:0000313" key="4">
    <source>
        <dbReference type="Proteomes" id="UP000004846"/>
    </source>
</evidence>